<reference evidence="2 3" key="1">
    <citation type="journal article" date="2021" name="MBio">
        <title>Poor Competitiveness of Bradyrhizobium in Pigeon Pea Root Colonization in Indian Soils.</title>
        <authorList>
            <person name="Chalasani D."/>
            <person name="Basu A."/>
            <person name="Pullabhotla S.V.S.R.N."/>
            <person name="Jorrin B."/>
            <person name="Neal A.L."/>
            <person name="Poole P.S."/>
            <person name="Podile A.R."/>
            <person name="Tkacz A."/>
        </authorList>
    </citation>
    <scope>NUCLEOTIDE SEQUENCE [LARGE SCALE GENOMIC DNA]</scope>
    <source>
        <strain evidence="2 3">HU56</strain>
    </source>
</reference>
<protein>
    <recommendedName>
        <fullName evidence="4">VWA domain-containing protein</fullName>
    </recommendedName>
</protein>
<proteinExistence type="predicted"/>
<sequence length="276" mass="29999">MARNRRRNSRARKGGFSVGSIIATVALSVVALGMIGAFGWLKYRAMSNVALDKASLCPVTGPTSETAILLDVTDPISEPTSLDLKNQFRSLVEGISVGGAIDIYALTDKEGKLVNTFHGCNPGSGELADEWTSNPRLVQERWEKGFQKPLDEIGGRLGTGATGEFSPIMAGIQRINLEAFQRLPAATSKTLYVASDMIEHTPSFSSYRDGVSIAKFDASPAREKFRTSLDGVSVKILAFQRPGQKFKTEDLVAFWKSWIEGNNGEFAGFTRLEGLE</sequence>
<dbReference type="Proteomes" id="UP000717752">
    <property type="component" value="Unassembled WGS sequence"/>
</dbReference>
<evidence type="ECO:0000313" key="2">
    <source>
        <dbReference type="EMBL" id="MBW9051127.1"/>
    </source>
</evidence>
<name>A0ABS7GMA9_9HYPH</name>
<evidence type="ECO:0000256" key="1">
    <source>
        <dbReference type="SAM" id="Phobius"/>
    </source>
</evidence>
<keyword evidence="1" id="KW-0472">Membrane</keyword>
<gene>
    <name evidence="2" type="ORF">JNB85_01725</name>
</gene>
<evidence type="ECO:0000313" key="3">
    <source>
        <dbReference type="Proteomes" id="UP000717752"/>
    </source>
</evidence>
<evidence type="ECO:0008006" key="4">
    <source>
        <dbReference type="Google" id="ProtNLM"/>
    </source>
</evidence>
<keyword evidence="1" id="KW-0812">Transmembrane</keyword>
<keyword evidence="1" id="KW-1133">Transmembrane helix</keyword>
<dbReference type="EMBL" id="JAEUAK010000001">
    <property type="protein sequence ID" value="MBW9051127.1"/>
    <property type="molecule type" value="Genomic_DNA"/>
</dbReference>
<organism evidence="2 3">
    <name type="scientific">Rhizobium mesosinicum</name>
    <dbReference type="NCBI Taxonomy" id="335017"/>
    <lineage>
        <taxon>Bacteria</taxon>
        <taxon>Pseudomonadati</taxon>
        <taxon>Pseudomonadota</taxon>
        <taxon>Alphaproteobacteria</taxon>
        <taxon>Hyphomicrobiales</taxon>
        <taxon>Rhizobiaceae</taxon>
        <taxon>Rhizobium/Agrobacterium group</taxon>
        <taxon>Rhizobium</taxon>
    </lineage>
</organism>
<feature type="transmembrane region" description="Helical" evidence="1">
    <location>
        <begin position="21"/>
        <end position="41"/>
    </location>
</feature>
<comment type="caution">
    <text evidence="2">The sequence shown here is derived from an EMBL/GenBank/DDBJ whole genome shotgun (WGS) entry which is preliminary data.</text>
</comment>
<accession>A0ABS7GMA9</accession>
<keyword evidence="3" id="KW-1185">Reference proteome</keyword>
<dbReference type="RefSeq" id="WP_220332664.1">
    <property type="nucleotide sequence ID" value="NZ_JAEUAK010000001.1"/>
</dbReference>